<dbReference type="AlphaFoldDB" id="A0A367RZX2"/>
<keyword evidence="2" id="KW-1185">Reference proteome</keyword>
<gene>
    <name evidence="1" type="ORF">A6770_09325</name>
</gene>
<accession>A0A367RZX2</accession>
<name>A0A367RZX2_9NOSO</name>
<evidence type="ECO:0000313" key="2">
    <source>
        <dbReference type="Proteomes" id="UP000252107"/>
    </source>
</evidence>
<protein>
    <submittedName>
        <fullName evidence="1">Uncharacterized protein</fullName>
    </submittedName>
</protein>
<proteinExistence type="predicted"/>
<reference evidence="1" key="1">
    <citation type="submission" date="2016-04" db="EMBL/GenBank/DDBJ databases">
        <authorList>
            <person name="Tabuchi Yagui T.R."/>
        </authorList>
    </citation>
    <scope>NUCLEOTIDE SEQUENCE [LARGE SCALE GENOMIC DNA]</scope>
    <source>
        <strain evidence="1">NIES-26</strain>
    </source>
</reference>
<evidence type="ECO:0000313" key="1">
    <source>
        <dbReference type="EMBL" id="RCJ41264.1"/>
    </source>
</evidence>
<dbReference type="Proteomes" id="UP000252107">
    <property type="component" value="Unassembled WGS sequence"/>
</dbReference>
<sequence length="103" mass="12140">MISFNKDTIAGSVQDQFKSKQIQENSDVLWLFQQLKTRKFPILHTELEGKHLEPVGVKVGEYIVDLNPLDKFIEPFSSRHLEQYTVKFLAQLRQQQHEIEKRS</sequence>
<organism evidence="1 2">
    <name type="scientific">Nostoc minutum NIES-26</name>
    <dbReference type="NCBI Taxonomy" id="1844469"/>
    <lineage>
        <taxon>Bacteria</taxon>
        <taxon>Bacillati</taxon>
        <taxon>Cyanobacteriota</taxon>
        <taxon>Cyanophyceae</taxon>
        <taxon>Nostocales</taxon>
        <taxon>Nostocaceae</taxon>
        <taxon>Nostoc</taxon>
    </lineage>
</organism>
<comment type="caution">
    <text evidence="1">The sequence shown here is derived from an EMBL/GenBank/DDBJ whole genome shotgun (WGS) entry which is preliminary data.</text>
</comment>
<dbReference type="EMBL" id="LXQD01000023">
    <property type="protein sequence ID" value="RCJ41264.1"/>
    <property type="molecule type" value="Genomic_DNA"/>
</dbReference>